<dbReference type="InterPro" id="IPR036582">
    <property type="entry name" value="Mao_N_sf"/>
</dbReference>
<dbReference type="AlphaFoldDB" id="A0A6B8RW15"/>
<dbReference type="Gene3D" id="3.30.457.10">
    <property type="entry name" value="Copper amine oxidase-like, N-terminal domain"/>
    <property type="match status" value="1"/>
</dbReference>
<dbReference type="EMBL" id="CP034235">
    <property type="protein sequence ID" value="QGQ99845.1"/>
    <property type="molecule type" value="Genomic_DNA"/>
</dbReference>
<dbReference type="CDD" id="cd02549">
    <property type="entry name" value="Peptidase_C39A"/>
    <property type="match status" value="1"/>
</dbReference>
<sequence>MRIIKMICLIAVLVMGDYWIEGASAPAYADSVEPGNVTEELASLIVSPEVSMVMLVNSTLAAIGDEVKKIPAPYLEKGITMVPIRGVAEGLGANLIWNDVTNGMEVTTSTTKAELWVGKAEITVNGQTVLSPIPISMKKEVAYVPIRVMVEAFQQQIYYQDGLIIISNINSEEFEPLHEFLTQTFEQLEAGFPYVVYQGEKSMEWFDQANSAITYAKLYSHASVRTVKDGAWLWDNYLPYRVYQKEIFVKDLTVYSKAVSLAKQYTNSSVYFHSKDQAVWSNVKPIKASAYINIPLVLQFPELARGCEVTALTMLLQHAGINANKMTLAKEVNTVAYYGDPNEGFVGNIYTFSQPGFGVYNGPIAELAEAYIPKGIVNMTGTSFNDLLYTLDQGNPIWIITNSIFTPLSQASFENLRTPNGSMKITWKEHSVLVVGYDKDYIFINDPAGAKKKIQKQSFIAAWEQMGKQAITYV</sequence>
<dbReference type="InterPro" id="IPR039564">
    <property type="entry name" value="Peptidase_C39-like"/>
</dbReference>
<evidence type="ECO:0000313" key="3">
    <source>
        <dbReference type="EMBL" id="QGQ99845.1"/>
    </source>
</evidence>
<reference evidence="4" key="1">
    <citation type="submission" date="2018-11" db="EMBL/GenBank/DDBJ databases">
        <title>Complete genome sequence of Paenibacillus sp. ML311-T8.</title>
        <authorList>
            <person name="Nam Y.-D."/>
            <person name="Kang J."/>
            <person name="Chung W.-H."/>
            <person name="Park Y.S."/>
        </authorList>
    </citation>
    <scope>NUCLEOTIDE SEQUENCE [LARGE SCALE GENOMIC DNA]</scope>
    <source>
        <strain evidence="4">ML311-T8</strain>
    </source>
</reference>
<dbReference type="Pfam" id="PF13529">
    <property type="entry name" value="Peptidase_C39_2"/>
    <property type="match status" value="1"/>
</dbReference>
<organism evidence="3 4">
    <name type="scientific">Paenibacillus psychroresistens</name>
    <dbReference type="NCBI Taxonomy" id="1778678"/>
    <lineage>
        <taxon>Bacteria</taxon>
        <taxon>Bacillati</taxon>
        <taxon>Bacillota</taxon>
        <taxon>Bacilli</taxon>
        <taxon>Bacillales</taxon>
        <taxon>Paenibacillaceae</taxon>
        <taxon>Paenibacillus</taxon>
    </lineage>
</organism>
<dbReference type="RefSeq" id="WP_155705113.1">
    <property type="nucleotide sequence ID" value="NZ_CP034235.1"/>
</dbReference>
<keyword evidence="4" id="KW-1185">Reference proteome</keyword>
<evidence type="ECO:0000259" key="1">
    <source>
        <dbReference type="Pfam" id="PF07833"/>
    </source>
</evidence>
<dbReference type="Pfam" id="PF07833">
    <property type="entry name" value="Cu_amine_oxidN1"/>
    <property type="match status" value="1"/>
</dbReference>
<feature type="domain" description="Copper amine oxidase-like N-terminal" evidence="1">
    <location>
        <begin position="66"/>
        <end position="161"/>
    </location>
</feature>
<proteinExistence type="predicted"/>
<evidence type="ECO:0000259" key="2">
    <source>
        <dbReference type="Pfam" id="PF13529"/>
    </source>
</evidence>
<name>A0A6B8RW15_9BACL</name>
<feature type="domain" description="Peptidase C39-like" evidence="2">
    <location>
        <begin position="292"/>
        <end position="448"/>
    </location>
</feature>
<dbReference type="OrthoDB" id="1164310at2"/>
<protein>
    <submittedName>
        <fullName evidence="3">Copper amine oxidase</fullName>
    </submittedName>
</protein>
<dbReference type="Proteomes" id="UP000426246">
    <property type="component" value="Chromosome"/>
</dbReference>
<dbReference type="InterPro" id="IPR039563">
    <property type="entry name" value="Peptidase_C39_single_dom"/>
</dbReference>
<dbReference type="SUPFAM" id="SSF55383">
    <property type="entry name" value="Copper amine oxidase, domain N"/>
    <property type="match status" value="1"/>
</dbReference>
<accession>A0A6B8RW15</accession>
<gene>
    <name evidence="3" type="ORF">EHS13_35760</name>
</gene>
<dbReference type="KEGG" id="ppsc:EHS13_35760"/>
<dbReference type="Gene3D" id="3.90.70.10">
    <property type="entry name" value="Cysteine proteinases"/>
    <property type="match status" value="1"/>
</dbReference>
<dbReference type="InterPro" id="IPR012854">
    <property type="entry name" value="Cu_amine_oxidase-like_N"/>
</dbReference>
<dbReference type="PANTHER" id="PTHR37806">
    <property type="entry name" value="LMO0724 PROTEIN"/>
    <property type="match status" value="1"/>
</dbReference>
<dbReference type="PANTHER" id="PTHR37806:SF1">
    <property type="entry name" value="PEPTIDASE C39-LIKE DOMAIN-CONTAINING PROTEIN"/>
    <property type="match status" value="1"/>
</dbReference>
<evidence type="ECO:0000313" key="4">
    <source>
        <dbReference type="Proteomes" id="UP000426246"/>
    </source>
</evidence>